<gene>
    <name evidence="2" type="ORF">EGYM00163_LOCUS48443</name>
</gene>
<protein>
    <submittedName>
        <fullName evidence="2">Uncharacterized protein</fullName>
    </submittedName>
</protein>
<reference evidence="2" key="1">
    <citation type="submission" date="2021-01" db="EMBL/GenBank/DDBJ databases">
        <authorList>
            <person name="Corre E."/>
            <person name="Pelletier E."/>
            <person name="Niang G."/>
            <person name="Scheremetjew M."/>
            <person name="Finn R."/>
            <person name="Kale V."/>
            <person name="Holt S."/>
            <person name="Cochrane G."/>
            <person name="Meng A."/>
            <person name="Brown T."/>
            <person name="Cohen L."/>
        </authorList>
    </citation>
    <scope>NUCLEOTIDE SEQUENCE</scope>
    <source>
        <strain evidence="2">CCMP1594</strain>
    </source>
</reference>
<feature type="transmembrane region" description="Helical" evidence="1">
    <location>
        <begin position="92"/>
        <end position="114"/>
    </location>
</feature>
<accession>A0A7S4GH79</accession>
<organism evidence="2">
    <name type="scientific">Eutreptiella gymnastica</name>
    <dbReference type="NCBI Taxonomy" id="73025"/>
    <lineage>
        <taxon>Eukaryota</taxon>
        <taxon>Discoba</taxon>
        <taxon>Euglenozoa</taxon>
        <taxon>Euglenida</taxon>
        <taxon>Spirocuta</taxon>
        <taxon>Euglenophyceae</taxon>
        <taxon>Eutreptiales</taxon>
        <taxon>Eutreptiaceae</taxon>
        <taxon>Eutreptiella</taxon>
    </lineage>
</organism>
<dbReference type="AlphaFoldDB" id="A0A7S4GH79"/>
<proteinExistence type="predicted"/>
<evidence type="ECO:0000313" key="2">
    <source>
        <dbReference type="EMBL" id="CAE0837074.1"/>
    </source>
</evidence>
<dbReference type="EMBL" id="HBJA01140591">
    <property type="protein sequence ID" value="CAE0837074.1"/>
    <property type="molecule type" value="Transcribed_RNA"/>
</dbReference>
<name>A0A7S4GH79_9EUGL</name>
<keyword evidence="1" id="KW-1133">Transmembrane helix</keyword>
<evidence type="ECO:0000256" key="1">
    <source>
        <dbReference type="SAM" id="Phobius"/>
    </source>
</evidence>
<sequence length="157" mass="16952">MAALRTMAIMWVAINLIQLAAYGIILHLIGFIDLEAHLGIEIGEAEEAEQGSFSVDLVAIALMLVSLLNEGAKILGFQRNLKANDVGGGKRVIALLFQVVTLLAAEVSCLVIIFNTAGLDTLKDCVAVLFINDTDDYMSEAIIDNLERQKVHPDSQA</sequence>
<keyword evidence="1" id="KW-0812">Transmembrane</keyword>
<keyword evidence="1" id="KW-0472">Membrane</keyword>
<feature type="transmembrane region" description="Helical" evidence="1">
    <location>
        <begin position="12"/>
        <end position="32"/>
    </location>
</feature>